<reference evidence="2 3" key="1">
    <citation type="submission" date="2024-03" db="EMBL/GenBank/DDBJ databases">
        <title>Two novel species of the genus Flavobacterium exhibiting potentially degradation of complex polysaccharides.</title>
        <authorList>
            <person name="Lian X."/>
        </authorList>
    </citation>
    <scope>NUCLEOTIDE SEQUENCE [LARGE SCALE GENOMIC DNA]</scope>
    <source>
        <strain evidence="3">j3</strain>
    </source>
</reference>
<protein>
    <submittedName>
        <fullName evidence="2">Retropepsin-like aspartic protease</fullName>
        <ecNumber evidence="2">3.4.23.-</ecNumber>
    </submittedName>
</protein>
<evidence type="ECO:0000313" key="3">
    <source>
        <dbReference type="Proteomes" id="UP001460072"/>
    </source>
</evidence>
<name>A0ABU9N7D9_9FLAO</name>
<dbReference type="Pfam" id="PF13650">
    <property type="entry name" value="Asp_protease_2"/>
    <property type="match status" value="1"/>
</dbReference>
<keyword evidence="2" id="KW-0378">Hydrolase</keyword>
<evidence type="ECO:0000256" key="1">
    <source>
        <dbReference type="SAM" id="SignalP"/>
    </source>
</evidence>
<proteinExistence type="predicted"/>
<dbReference type="SUPFAM" id="SSF50630">
    <property type="entry name" value="Acid proteases"/>
    <property type="match status" value="1"/>
</dbReference>
<dbReference type="InterPro" id="IPR034122">
    <property type="entry name" value="Retropepsin-like_bacterial"/>
</dbReference>
<feature type="signal peptide" evidence="1">
    <location>
        <begin position="1"/>
        <end position="26"/>
    </location>
</feature>
<gene>
    <name evidence="2" type="ORF">WFZ85_13265</name>
</gene>
<dbReference type="Proteomes" id="UP001460072">
    <property type="component" value="Unassembled WGS sequence"/>
</dbReference>
<evidence type="ECO:0000313" key="2">
    <source>
        <dbReference type="EMBL" id="MEM0543587.1"/>
    </source>
</evidence>
<dbReference type="InterPro" id="IPR021109">
    <property type="entry name" value="Peptidase_aspartic_dom_sf"/>
</dbReference>
<dbReference type="CDD" id="cd05483">
    <property type="entry name" value="retropepsin_like_bacteria"/>
    <property type="match status" value="1"/>
</dbReference>
<dbReference type="Gene3D" id="2.40.70.10">
    <property type="entry name" value="Acid Proteases"/>
    <property type="match status" value="1"/>
</dbReference>
<comment type="caution">
    <text evidence="2">The sequence shown here is derived from an EMBL/GenBank/DDBJ whole genome shotgun (WGS) entry which is preliminary data.</text>
</comment>
<feature type="chain" id="PRO_5047103494" evidence="1">
    <location>
        <begin position="27"/>
        <end position="401"/>
    </location>
</feature>
<keyword evidence="3" id="KW-1185">Reference proteome</keyword>
<dbReference type="GO" id="GO:0016787">
    <property type="term" value="F:hydrolase activity"/>
    <property type="evidence" value="ECO:0007669"/>
    <property type="project" value="UniProtKB-KW"/>
</dbReference>
<dbReference type="RefSeq" id="WP_342696778.1">
    <property type="nucleotide sequence ID" value="NZ_JBCGDO010000021.1"/>
</dbReference>
<dbReference type="EMBL" id="JBCGDO010000021">
    <property type="protein sequence ID" value="MEM0543587.1"/>
    <property type="molecule type" value="Genomic_DNA"/>
</dbReference>
<accession>A0ABU9N7D9</accession>
<dbReference type="EC" id="3.4.23.-" evidence="2"/>
<organism evidence="2 3">
    <name type="scientific">Flavobacterium aureirubrum</name>
    <dbReference type="NCBI Taxonomy" id="3133147"/>
    <lineage>
        <taxon>Bacteria</taxon>
        <taxon>Pseudomonadati</taxon>
        <taxon>Bacteroidota</taxon>
        <taxon>Flavobacteriia</taxon>
        <taxon>Flavobacteriales</taxon>
        <taxon>Flavobacteriaceae</taxon>
        <taxon>Flavobacterium</taxon>
    </lineage>
</organism>
<keyword evidence="1" id="KW-0732">Signal</keyword>
<sequence>MKLLTYKAFKTFLFFILLLISSVNQAQKVDFTSITINQKDYYQELDFELVLKKIIIPVTINNKTYKFLLDTGAPNIISNTVLKELEIENQKNISVSDANNKQQEMNLVLVKSIKINDLDFRNSAAIVSDLNNHFLLKCYGIDGFIGSNLLQNSVLKISLKDKKIVITNDVKKLKPTAKPTKLKLVGAQKSPFVALTISGKNCDIGTEYALLDTGMDGLYDISNRINTLFQKENIVEKLASNIGAADIGLFGVNDSKEQHLVKINALKINQTSFENIITTTTDDDNSRIGLDLLKYGDVIIDFKNKKFYFEAEEKINLNDKQPPVSLSFNENHKIIIGHVWNNDYLDKIQFGDEVIRLDSYNFREMNTCDILMTRQLIKEKSSYEMEILRKDNTTFTIKIEK</sequence>